<gene>
    <name evidence="2" type="ORF">SAMN04488027_10663</name>
</gene>
<feature type="transmembrane region" description="Helical" evidence="1">
    <location>
        <begin position="203"/>
        <end position="222"/>
    </location>
</feature>
<dbReference type="RefSeq" id="WP_093367801.1">
    <property type="nucleotide sequence ID" value="NZ_FNCW01000006.1"/>
</dbReference>
<name>A0A1G7WQL0_9FLAO</name>
<sequence>MMFPRTNLKTQLNKEKFKTTSNEAILKQVHDVLKDVDVRNGEILNKVTSGDSIDSNDFDFDKLQSSEIYHIDQIEKICITYRLRFLDSKYFKGKLPYEAISKIKTLEEEHETSLQGFKIMAPSKLFKLENADDPLLFAPIGNDYYYLIHKWGNDLNPFRKLMMWPFKTFENFMLLVFLSALICTALVPSGFFMSEDNIRTEFILLFLFMFKWIAGIALYYGFAKGKNFNTAIWRSKYYNA</sequence>
<evidence type="ECO:0000313" key="3">
    <source>
        <dbReference type="Proteomes" id="UP000199296"/>
    </source>
</evidence>
<evidence type="ECO:0000256" key="1">
    <source>
        <dbReference type="SAM" id="Phobius"/>
    </source>
</evidence>
<organism evidence="2 3">
    <name type="scientific">Psychroflexus sediminis</name>
    <dbReference type="NCBI Taxonomy" id="470826"/>
    <lineage>
        <taxon>Bacteria</taxon>
        <taxon>Pseudomonadati</taxon>
        <taxon>Bacteroidota</taxon>
        <taxon>Flavobacteriia</taxon>
        <taxon>Flavobacteriales</taxon>
        <taxon>Flavobacteriaceae</taxon>
        <taxon>Psychroflexus</taxon>
    </lineage>
</organism>
<keyword evidence="3" id="KW-1185">Reference proteome</keyword>
<keyword evidence="1" id="KW-1133">Transmembrane helix</keyword>
<accession>A0A1G7WQL0</accession>
<protein>
    <submittedName>
        <fullName evidence="2">Uncharacterized protein</fullName>
    </submittedName>
</protein>
<dbReference type="EMBL" id="FNCW01000006">
    <property type="protein sequence ID" value="SDG74196.1"/>
    <property type="molecule type" value="Genomic_DNA"/>
</dbReference>
<keyword evidence="1" id="KW-0812">Transmembrane</keyword>
<proteinExistence type="predicted"/>
<dbReference type="AlphaFoldDB" id="A0A1G7WQL0"/>
<reference evidence="2 3" key="1">
    <citation type="submission" date="2016-10" db="EMBL/GenBank/DDBJ databases">
        <authorList>
            <person name="de Groot N.N."/>
        </authorList>
    </citation>
    <scope>NUCLEOTIDE SEQUENCE [LARGE SCALE GENOMIC DNA]</scope>
    <source>
        <strain evidence="2 3">DSM 19803</strain>
    </source>
</reference>
<dbReference type="Proteomes" id="UP000199296">
    <property type="component" value="Unassembled WGS sequence"/>
</dbReference>
<evidence type="ECO:0000313" key="2">
    <source>
        <dbReference type="EMBL" id="SDG74196.1"/>
    </source>
</evidence>
<dbReference type="STRING" id="470826.SAMN04488027_10663"/>
<keyword evidence="1" id="KW-0472">Membrane</keyword>
<feature type="transmembrane region" description="Helical" evidence="1">
    <location>
        <begin position="172"/>
        <end position="191"/>
    </location>
</feature>
<dbReference type="OrthoDB" id="1425482at2"/>